<feature type="transmembrane region" description="Helical" evidence="1">
    <location>
        <begin position="373"/>
        <end position="392"/>
    </location>
</feature>
<feature type="transmembrane region" description="Helical" evidence="1">
    <location>
        <begin position="259"/>
        <end position="278"/>
    </location>
</feature>
<evidence type="ECO:0008006" key="4">
    <source>
        <dbReference type="Google" id="ProtNLM"/>
    </source>
</evidence>
<protein>
    <recommendedName>
        <fullName evidence="4">Galactan 5-O-arabinofuranosyltransferase</fullName>
    </recommendedName>
</protein>
<feature type="transmembrane region" description="Helical" evidence="1">
    <location>
        <begin position="101"/>
        <end position="127"/>
    </location>
</feature>
<sequence length="553" mass="60497">MNTAVTAPPYSEPRSVARVTPWQGWWERKRWLLITAEAFVAFVSCLILPFLVRGLNVNPVKRTGAVSGLAALQFRFTALGILLIVAIIVSQRVASGRYYKVVTRLSAASVAGLASGFVAGGTVIALLGTPWPISGTYGDAGSLATWAHSMQHGLPVNKAGSVYPPLPPRTIALWADLFHDGNTLYAFKDLQIIGGAATGPLTYLAWRLHLSPVWALAVGVLPALSLMDTFKPYGQTTLLILLPILAKCLQWLHRIGDASYRQILILSAAFGVTFGLIFLTYSGWFVFSALGTVAAVGILFPWRTALRKGLIFVGATGAIFLAVCGFYLVDLLRGAGTKDQAYGFDAYVDPAFFQLWRTDMPGPVTLWPPPGELGGVGVWTILVFLGLGLALWLGFRKPIVITFVCFFGSAWLMRMWFASKMFVTESVQLWPRTGNQLVYTSFVLTALAIYLFQARIRTLWSDVSARFTDGTARALPGSKSAVIGAMVTLMLLFGTMASSISDRYMPSDENTYRKLTYISQTLEKVNGKCPKYAPKGKCVSLDPQWRKMLTDKK</sequence>
<keyword evidence="1" id="KW-0812">Transmembrane</keyword>
<reference evidence="2 3" key="1">
    <citation type="submission" date="2018-12" db="EMBL/GenBank/DDBJ databases">
        <title>Draft genome sequence of Embleya hyalina NBRC 13850T.</title>
        <authorList>
            <person name="Komaki H."/>
            <person name="Hosoyama A."/>
            <person name="Kimura A."/>
            <person name="Ichikawa N."/>
            <person name="Tamura T."/>
        </authorList>
    </citation>
    <scope>NUCLEOTIDE SEQUENCE [LARGE SCALE GENOMIC DNA]</scope>
    <source>
        <strain evidence="2 3">NBRC 13850</strain>
    </source>
</reference>
<proteinExistence type="predicted"/>
<feature type="transmembrane region" description="Helical" evidence="1">
    <location>
        <begin position="399"/>
        <end position="417"/>
    </location>
</feature>
<feature type="transmembrane region" description="Helical" evidence="1">
    <location>
        <begin position="72"/>
        <end position="89"/>
    </location>
</feature>
<dbReference type="RefSeq" id="WP_126636481.1">
    <property type="nucleotide sequence ID" value="NZ_BIFH01000015.1"/>
</dbReference>
<organism evidence="2 3">
    <name type="scientific">Embleya hyalina</name>
    <dbReference type="NCBI Taxonomy" id="516124"/>
    <lineage>
        <taxon>Bacteria</taxon>
        <taxon>Bacillati</taxon>
        <taxon>Actinomycetota</taxon>
        <taxon>Actinomycetes</taxon>
        <taxon>Kitasatosporales</taxon>
        <taxon>Streptomycetaceae</taxon>
        <taxon>Embleya</taxon>
    </lineage>
</organism>
<evidence type="ECO:0000256" key="1">
    <source>
        <dbReference type="SAM" id="Phobius"/>
    </source>
</evidence>
<feature type="transmembrane region" description="Helical" evidence="1">
    <location>
        <begin position="309"/>
        <end position="329"/>
    </location>
</feature>
<dbReference type="OrthoDB" id="3663828at2"/>
<feature type="transmembrane region" description="Helical" evidence="1">
    <location>
        <begin position="284"/>
        <end position="302"/>
    </location>
</feature>
<keyword evidence="1" id="KW-0472">Membrane</keyword>
<feature type="transmembrane region" description="Helical" evidence="1">
    <location>
        <begin position="437"/>
        <end position="460"/>
    </location>
</feature>
<evidence type="ECO:0000313" key="2">
    <source>
        <dbReference type="EMBL" id="GCD94299.1"/>
    </source>
</evidence>
<keyword evidence="1" id="KW-1133">Transmembrane helix</keyword>
<keyword evidence="3" id="KW-1185">Reference proteome</keyword>
<dbReference type="Proteomes" id="UP000286931">
    <property type="component" value="Unassembled WGS sequence"/>
</dbReference>
<name>A0A401YIC8_9ACTN</name>
<dbReference type="EMBL" id="BIFH01000015">
    <property type="protein sequence ID" value="GCD94299.1"/>
    <property type="molecule type" value="Genomic_DNA"/>
</dbReference>
<evidence type="ECO:0000313" key="3">
    <source>
        <dbReference type="Proteomes" id="UP000286931"/>
    </source>
</evidence>
<feature type="transmembrane region" description="Helical" evidence="1">
    <location>
        <begin position="481"/>
        <end position="500"/>
    </location>
</feature>
<dbReference type="AlphaFoldDB" id="A0A401YIC8"/>
<feature type="transmembrane region" description="Helical" evidence="1">
    <location>
        <begin position="31"/>
        <end position="52"/>
    </location>
</feature>
<gene>
    <name evidence="2" type="ORF">EHYA_01959</name>
</gene>
<accession>A0A401YIC8</accession>
<comment type="caution">
    <text evidence="2">The sequence shown here is derived from an EMBL/GenBank/DDBJ whole genome shotgun (WGS) entry which is preliminary data.</text>
</comment>